<evidence type="ECO:0000256" key="9">
    <source>
        <dbReference type="RuleBase" id="RU368040"/>
    </source>
</evidence>
<dbReference type="AlphaFoldDB" id="A0A8J4YM28"/>
<keyword evidence="8 9" id="KW-0576">Peroxisome</keyword>
<dbReference type="Pfam" id="PF05644">
    <property type="entry name" value="Miff"/>
    <property type="match status" value="2"/>
</dbReference>
<dbReference type="OrthoDB" id="5986838at2759"/>
<dbReference type="GO" id="GO:0000266">
    <property type="term" value="P:mitochondrial fission"/>
    <property type="evidence" value="ECO:0007669"/>
    <property type="project" value="UniProtKB-UniRule"/>
</dbReference>
<comment type="subcellular location">
    <subcellularLocation>
        <location evidence="9">Mitochondrion outer membrane</location>
        <topology evidence="9">Single-pass type IV membrane protein</topology>
    </subcellularLocation>
    <subcellularLocation>
        <location evidence="9">Peroxisome</location>
    </subcellularLocation>
</comment>
<sequence length="274" mass="30573">MANSRPHTWESSATFSSTSSTNTTTTSSQMLSPTEGYDAPSIFFNSGFERMSNITSPQRFSGTYNNMYDSHYEPDLSTQMKVPKRIRVTGDNDDDPTVNWARFNGVNEKLHMSVPDRIVVAGGDQHIGTRGVPREVELEKSIMPQPDPALYRVQTPPRSITLDSYHYPGAEDQTPSEDRESSTSGSAPTLLPRPTSNSSTPFMHPAPDHGAVGVATDLSPGEEVSLLRRQVGRLNRRVMSLELDTQQRSHREMVMYTLGATYFLIKAMLWLNRN</sequence>
<evidence type="ECO:0000256" key="3">
    <source>
        <dbReference type="ARBA" id="ARBA00022787"/>
    </source>
</evidence>
<organism evidence="12 13">
    <name type="scientific">Chionoecetes opilio</name>
    <name type="common">Atlantic snow crab</name>
    <name type="synonym">Cancer opilio</name>
    <dbReference type="NCBI Taxonomy" id="41210"/>
    <lineage>
        <taxon>Eukaryota</taxon>
        <taxon>Metazoa</taxon>
        <taxon>Ecdysozoa</taxon>
        <taxon>Arthropoda</taxon>
        <taxon>Crustacea</taxon>
        <taxon>Multicrustacea</taxon>
        <taxon>Malacostraca</taxon>
        <taxon>Eumalacostraca</taxon>
        <taxon>Eucarida</taxon>
        <taxon>Decapoda</taxon>
        <taxon>Pleocyemata</taxon>
        <taxon>Brachyura</taxon>
        <taxon>Eubrachyura</taxon>
        <taxon>Majoidea</taxon>
        <taxon>Majidae</taxon>
        <taxon>Chionoecetes</taxon>
    </lineage>
</organism>
<keyword evidence="13" id="KW-1185">Reference proteome</keyword>
<comment type="function">
    <text evidence="9">Plays a role in mitochondrial and peroxisomal fission. Promotes the recruitment and association of the fission mediator dynamin-related protein 1 (DNM1L) to the mitochondrial surface.</text>
</comment>
<dbReference type="InterPro" id="IPR039433">
    <property type="entry name" value="Mff-like_dom"/>
</dbReference>
<dbReference type="GO" id="GO:0005777">
    <property type="term" value="C:peroxisome"/>
    <property type="evidence" value="ECO:0007669"/>
    <property type="project" value="UniProtKB-SubCell"/>
</dbReference>
<evidence type="ECO:0000256" key="10">
    <source>
        <dbReference type="SAM" id="MobiDB-lite"/>
    </source>
</evidence>
<dbReference type="GO" id="GO:0090141">
    <property type="term" value="P:positive regulation of mitochondrial fission"/>
    <property type="evidence" value="ECO:0007669"/>
    <property type="project" value="UniProtKB-UniRule"/>
</dbReference>
<evidence type="ECO:0000256" key="6">
    <source>
        <dbReference type="ARBA" id="ARBA00023128"/>
    </source>
</evidence>
<evidence type="ECO:0000256" key="1">
    <source>
        <dbReference type="ARBA" id="ARBA00009806"/>
    </source>
</evidence>
<protein>
    <recommendedName>
        <fullName evidence="9">Mitochondrial fission factor</fullName>
    </recommendedName>
</protein>
<gene>
    <name evidence="12" type="primary">Tango11</name>
    <name evidence="12" type="ORF">GWK47_028427</name>
</gene>
<dbReference type="GO" id="GO:0090314">
    <property type="term" value="P:positive regulation of protein targeting to membrane"/>
    <property type="evidence" value="ECO:0007669"/>
    <property type="project" value="UniProtKB-UniRule"/>
</dbReference>
<dbReference type="PANTHER" id="PTHR16501">
    <property type="entry name" value="TRANSPORT AND GOLGI ORGANIZATION PROTEIN 11"/>
    <property type="match status" value="1"/>
</dbReference>
<reference evidence="12" key="1">
    <citation type="submission" date="2020-07" db="EMBL/GenBank/DDBJ databases">
        <title>The High-quality genome of the commercially important snow crab, Chionoecetes opilio.</title>
        <authorList>
            <person name="Jeong J.-H."/>
            <person name="Ryu S."/>
        </authorList>
    </citation>
    <scope>NUCLEOTIDE SEQUENCE</scope>
    <source>
        <strain evidence="12">MADBK_172401_WGS</strain>
        <tissue evidence="12">Digestive gland</tissue>
    </source>
</reference>
<evidence type="ECO:0000256" key="5">
    <source>
        <dbReference type="ARBA" id="ARBA00023054"/>
    </source>
</evidence>
<feature type="region of interest" description="Disordered" evidence="10">
    <location>
        <begin position="160"/>
        <end position="208"/>
    </location>
</feature>
<dbReference type="Proteomes" id="UP000770661">
    <property type="component" value="Unassembled WGS sequence"/>
</dbReference>
<comment type="similarity">
    <text evidence="1 9">Belongs to the Tango11 family.</text>
</comment>
<keyword evidence="4" id="KW-1133">Transmembrane helix</keyword>
<evidence type="ECO:0000256" key="4">
    <source>
        <dbReference type="ARBA" id="ARBA00022989"/>
    </source>
</evidence>
<name>A0A8J4YM28_CHIOP</name>
<feature type="domain" description="Mff-like" evidence="11">
    <location>
        <begin position="66"/>
        <end position="181"/>
    </location>
</feature>
<feature type="domain" description="Mff-like" evidence="11">
    <location>
        <begin position="213"/>
        <end position="273"/>
    </location>
</feature>
<keyword evidence="2" id="KW-0812">Transmembrane</keyword>
<dbReference type="GO" id="GO:0005741">
    <property type="term" value="C:mitochondrial outer membrane"/>
    <property type="evidence" value="ECO:0007669"/>
    <property type="project" value="UniProtKB-SubCell"/>
</dbReference>
<accession>A0A8J4YM28</accession>
<evidence type="ECO:0000256" key="8">
    <source>
        <dbReference type="ARBA" id="ARBA00023140"/>
    </source>
</evidence>
<proteinExistence type="inferred from homology"/>
<keyword evidence="5" id="KW-0175">Coiled coil</keyword>
<dbReference type="InterPro" id="IPR008518">
    <property type="entry name" value="Mff/Tango-11"/>
</dbReference>
<keyword evidence="6 9" id="KW-0496">Mitochondrion</keyword>
<evidence type="ECO:0000256" key="7">
    <source>
        <dbReference type="ARBA" id="ARBA00023136"/>
    </source>
</evidence>
<keyword evidence="7" id="KW-0472">Membrane</keyword>
<dbReference type="EMBL" id="JACEEZ010000258">
    <property type="protein sequence ID" value="KAG0730357.1"/>
    <property type="molecule type" value="Genomic_DNA"/>
</dbReference>
<feature type="compositionally biased region" description="Low complexity" evidence="10">
    <location>
        <begin position="9"/>
        <end position="28"/>
    </location>
</feature>
<evidence type="ECO:0000313" key="13">
    <source>
        <dbReference type="Proteomes" id="UP000770661"/>
    </source>
</evidence>
<feature type="region of interest" description="Disordered" evidence="10">
    <location>
        <begin position="1"/>
        <end position="36"/>
    </location>
</feature>
<evidence type="ECO:0000313" key="12">
    <source>
        <dbReference type="EMBL" id="KAG0730357.1"/>
    </source>
</evidence>
<evidence type="ECO:0000259" key="11">
    <source>
        <dbReference type="Pfam" id="PF05644"/>
    </source>
</evidence>
<keyword evidence="3 9" id="KW-1000">Mitochondrion outer membrane</keyword>
<dbReference type="PANTHER" id="PTHR16501:SF6">
    <property type="entry name" value="TRANSPORT AND GOLGI ORGANIZATION PROTEIN 11"/>
    <property type="match status" value="1"/>
</dbReference>
<comment type="caution">
    <text evidence="12">The sequence shown here is derived from an EMBL/GenBank/DDBJ whole genome shotgun (WGS) entry which is preliminary data.</text>
</comment>
<evidence type="ECO:0000256" key="2">
    <source>
        <dbReference type="ARBA" id="ARBA00022692"/>
    </source>
</evidence>